<evidence type="ECO:0000256" key="1">
    <source>
        <dbReference type="SAM" id="MobiDB-lite"/>
    </source>
</evidence>
<evidence type="ECO:0000313" key="3">
    <source>
        <dbReference type="EMBL" id="KAG5853209.1"/>
    </source>
</evidence>
<comment type="caution">
    <text evidence="3">The sequence shown here is derived from an EMBL/GenBank/DDBJ whole genome shotgun (WGS) entry which is preliminary data.</text>
</comment>
<feature type="chain" id="PRO_5038691734" description="Actinodin3" evidence="2">
    <location>
        <begin position="24"/>
        <end position="231"/>
    </location>
</feature>
<sequence length="231" mass="26212">MMSQICLMGTLCSLMLLPGLLEATSLMKIVKQEEPVAAIPIDIDSTQANGFLSHSRPKRNADPRWYRNSPDFQAYYRYYNSIGHVEGLYEIDRIRMLYQQMRSLEHTYGPNASLFQNRLGLPSAKCDPSKDKKCKAPPRLRPAQHGSAPSPLSQADVVYLCNVKDPLCKPHIVYLPTGSVPAEEEGEKEEEVVEEPAPPHIKKGKKSSPYPYYHHELYDPYRFSYPAPDSQ</sequence>
<evidence type="ECO:0000313" key="4">
    <source>
        <dbReference type="Proteomes" id="UP001044222"/>
    </source>
</evidence>
<organism evidence="3 4">
    <name type="scientific">Anguilla anguilla</name>
    <name type="common">European freshwater eel</name>
    <name type="synonym">Muraena anguilla</name>
    <dbReference type="NCBI Taxonomy" id="7936"/>
    <lineage>
        <taxon>Eukaryota</taxon>
        <taxon>Metazoa</taxon>
        <taxon>Chordata</taxon>
        <taxon>Craniata</taxon>
        <taxon>Vertebrata</taxon>
        <taxon>Euteleostomi</taxon>
        <taxon>Actinopterygii</taxon>
        <taxon>Neopterygii</taxon>
        <taxon>Teleostei</taxon>
        <taxon>Anguilliformes</taxon>
        <taxon>Anguillidae</taxon>
        <taxon>Anguilla</taxon>
    </lineage>
</organism>
<keyword evidence="4" id="KW-1185">Reference proteome</keyword>
<dbReference type="Proteomes" id="UP001044222">
    <property type="component" value="Unassembled WGS sequence"/>
</dbReference>
<proteinExistence type="predicted"/>
<dbReference type="EMBL" id="JAFIRN010000003">
    <property type="protein sequence ID" value="KAG5853209.1"/>
    <property type="molecule type" value="Genomic_DNA"/>
</dbReference>
<evidence type="ECO:0008006" key="5">
    <source>
        <dbReference type="Google" id="ProtNLM"/>
    </source>
</evidence>
<feature type="signal peptide" evidence="2">
    <location>
        <begin position="1"/>
        <end position="23"/>
    </location>
</feature>
<keyword evidence="2" id="KW-0732">Signal</keyword>
<accession>A0A9D3MQN8</accession>
<protein>
    <recommendedName>
        <fullName evidence="5">Actinodin3</fullName>
    </recommendedName>
</protein>
<evidence type="ECO:0000256" key="2">
    <source>
        <dbReference type="SAM" id="SignalP"/>
    </source>
</evidence>
<gene>
    <name evidence="3" type="ORF">ANANG_G00070650</name>
</gene>
<feature type="region of interest" description="Disordered" evidence="1">
    <location>
        <begin position="123"/>
        <end position="149"/>
    </location>
</feature>
<feature type="compositionally biased region" description="Acidic residues" evidence="1">
    <location>
        <begin position="182"/>
        <end position="194"/>
    </location>
</feature>
<reference evidence="3" key="1">
    <citation type="submission" date="2021-01" db="EMBL/GenBank/DDBJ databases">
        <title>A chromosome-scale assembly of European eel, Anguilla anguilla.</title>
        <authorList>
            <person name="Henkel C."/>
            <person name="Jong-Raadsen S.A."/>
            <person name="Dufour S."/>
            <person name="Weltzien F.-A."/>
            <person name="Palstra A.P."/>
            <person name="Pelster B."/>
            <person name="Spaink H.P."/>
            <person name="Van Den Thillart G.E."/>
            <person name="Jansen H."/>
            <person name="Zahm M."/>
            <person name="Klopp C."/>
            <person name="Cedric C."/>
            <person name="Louis A."/>
            <person name="Berthelot C."/>
            <person name="Parey E."/>
            <person name="Roest Crollius H."/>
            <person name="Montfort J."/>
            <person name="Robinson-Rechavi M."/>
            <person name="Bucao C."/>
            <person name="Bouchez O."/>
            <person name="Gislard M."/>
            <person name="Lluch J."/>
            <person name="Milhes M."/>
            <person name="Lampietro C."/>
            <person name="Lopez Roques C."/>
            <person name="Donnadieu C."/>
            <person name="Braasch I."/>
            <person name="Desvignes T."/>
            <person name="Postlethwait J."/>
            <person name="Bobe J."/>
            <person name="Guiguen Y."/>
            <person name="Dirks R."/>
        </authorList>
    </citation>
    <scope>NUCLEOTIDE SEQUENCE</scope>
    <source>
        <strain evidence="3">Tag_6206</strain>
        <tissue evidence="3">Liver</tissue>
    </source>
</reference>
<dbReference type="AlphaFoldDB" id="A0A9D3MQN8"/>
<name>A0A9D3MQN8_ANGAN</name>
<feature type="region of interest" description="Disordered" evidence="1">
    <location>
        <begin position="180"/>
        <end position="209"/>
    </location>
</feature>